<evidence type="ECO:0000256" key="1">
    <source>
        <dbReference type="ARBA" id="ARBA00093462"/>
    </source>
</evidence>
<dbReference type="Pfam" id="PF07261">
    <property type="entry name" value="DnaB_2"/>
    <property type="match status" value="1"/>
</dbReference>
<dbReference type="eggNOG" id="COG3611">
    <property type="taxonomic scope" value="Bacteria"/>
</dbReference>
<dbReference type="EMBL" id="AZGA01000011">
    <property type="protein sequence ID" value="KRM35778.1"/>
    <property type="molecule type" value="Genomic_DNA"/>
</dbReference>
<evidence type="ECO:0000259" key="3">
    <source>
        <dbReference type="Pfam" id="PF07261"/>
    </source>
</evidence>
<keyword evidence="6" id="KW-1185">Reference proteome</keyword>
<dbReference type="Proteomes" id="UP000051236">
    <property type="component" value="Unassembled WGS sequence"/>
</dbReference>
<proteinExistence type="inferred from homology"/>
<dbReference type="OrthoDB" id="2082007at2"/>
<organism evidence="5 6">
    <name type="scientific">Agrilactobacillus composti DSM 18527 = JCM 14202</name>
    <dbReference type="NCBI Taxonomy" id="1423734"/>
    <lineage>
        <taxon>Bacteria</taxon>
        <taxon>Bacillati</taxon>
        <taxon>Bacillota</taxon>
        <taxon>Bacilli</taxon>
        <taxon>Lactobacillales</taxon>
        <taxon>Lactobacillaceae</taxon>
        <taxon>Agrilactobacillus</taxon>
    </lineage>
</organism>
<dbReference type="Pfam" id="PF25888">
    <property type="entry name" value="WHD_DnaB"/>
    <property type="match status" value="1"/>
</dbReference>
<gene>
    <name evidence="5" type="ORF">FC83_GL000805</name>
</gene>
<dbReference type="STRING" id="1423734.FC83_GL000805"/>
<comment type="similarity">
    <text evidence="1">Belongs to the DnaB/DnaD family.</text>
</comment>
<feature type="region of interest" description="Disordered" evidence="2">
    <location>
        <begin position="398"/>
        <end position="449"/>
    </location>
</feature>
<dbReference type="AlphaFoldDB" id="X0PR87"/>
<evidence type="ECO:0000256" key="2">
    <source>
        <dbReference type="SAM" id="MobiDB-lite"/>
    </source>
</evidence>
<dbReference type="RefSeq" id="WP_035452350.1">
    <property type="nucleotide sequence ID" value="NZ_AZGA01000011.1"/>
</dbReference>
<reference evidence="5 6" key="1">
    <citation type="journal article" date="2015" name="Genome Announc.">
        <title>Expanding the biotechnology potential of lactobacilli through comparative genomics of 213 strains and associated genera.</title>
        <authorList>
            <person name="Sun Z."/>
            <person name="Harris H.M."/>
            <person name="McCann A."/>
            <person name="Guo C."/>
            <person name="Argimon S."/>
            <person name="Zhang W."/>
            <person name="Yang X."/>
            <person name="Jeffery I.B."/>
            <person name="Cooney J.C."/>
            <person name="Kagawa T.F."/>
            <person name="Liu W."/>
            <person name="Song Y."/>
            <person name="Salvetti E."/>
            <person name="Wrobel A."/>
            <person name="Rasinkangas P."/>
            <person name="Parkhill J."/>
            <person name="Rea M.C."/>
            <person name="O'Sullivan O."/>
            <person name="Ritari J."/>
            <person name="Douillard F.P."/>
            <person name="Paul Ross R."/>
            <person name="Yang R."/>
            <person name="Briner A.E."/>
            <person name="Felis G.E."/>
            <person name="de Vos W.M."/>
            <person name="Barrangou R."/>
            <person name="Klaenhammer T.R."/>
            <person name="Caufield P.W."/>
            <person name="Cui Y."/>
            <person name="Zhang H."/>
            <person name="O'Toole P.W."/>
        </authorList>
    </citation>
    <scope>NUCLEOTIDE SEQUENCE [LARGE SCALE GENOMIC DNA]</scope>
    <source>
        <strain evidence="5 6">DSM 18527</strain>
    </source>
</reference>
<accession>X0PR87</accession>
<comment type="caution">
    <text evidence="5">The sequence shown here is derived from an EMBL/GenBank/DDBJ whole genome shotgun (WGS) entry which is preliminary data.</text>
</comment>
<evidence type="ECO:0000259" key="4">
    <source>
        <dbReference type="Pfam" id="PF25888"/>
    </source>
</evidence>
<feature type="region of interest" description="Disordered" evidence="2">
    <location>
        <begin position="279"/>
        <end position="299"/>
    </location>
</feature>
<feature type="compositionally biased region" description="Basic and acidic residues" evidence="2">
    <location>
        <begin position="408"/>
        <end position="421"/>
    </location>
</feature>
<name>X0PR87_9LACO</name>
<evidence type="ECO:0000313" key="5">
    <source>
        <dbReference type="EMBL" id="KRM35778.1"/>
    </source>
</evidence>
<dbReference type="PATRIC" id="fig|1423734.3.peg.813"/>
<evidence type="ECO:0000313" key="6">
    <source>
        <dbReference type="Proteomes" id="UP000051236"/>
    </source>
</evidence>
<dbReference type="InterPro" id="IPR006343">
    <property type="entry name" value="DnaB/C_C"/>
</dbReference>
<feature type="compositionally biased region" description="Basic and acidic residues" evidence="2">
    <location>
        <begin position="428"/>
        <end position="449"/>
    </location>
</feature>
<protein>
    <submittedName>
        <fullName evidence="5">DnaB protein</fullName>
    </submittedName>
</protein>
<dbReference type="InterPro" id="IPR058660">
    <property type="entry name" value="WHD_DnaB"/>
</dbReference>
<feature type="domain" description="Replicative helicase loading/DNA remodeling protein DnaB N-terminal winged helix" evidence="4">
    <location>
        <begin position="10"/>
        <end position="264"/>
    </location>
</feature>
<feature type="domain" description="DnaB/C C-terminal" evidence="3">
    <location>
        <begin position="322"/>
        <end position="390"/>
    </location>
</feature>
<sequence length="449" mass="51934">MNGQDVQFSPQDGFLVTHVDYFNDAQQTYLIYLYQPILGPVATALFNTLKTLESPELIRSQRPMHRILLDYLNVDLVAIETARRRLEALGLLRTFVNEDQLGKYFVYELYPPLKPNEFFSEDLLSLLLWQTIGTKEFDRLKNHFMTHPVTKDLSEITSNFSSVFPEIVQQAVQLPQQVAAAKKLAAQKQRPAVQYTQADLDTFDWGFLQQILSKYQITKTQLDKNKQVIFQLHRYYDIDETNMANLIANTLDIVTNEININKLESLVLAEYTRTVGSPVAMAEPNSDSRSESEFDSNASGKTQDLLKHVRELSVFDFLAWQKKYQHGFIGKGETRVLRDLQNRNIFPDSIINMLTYANLLAGPTVTLAFIETVANDWLQNNINTPELALKRIQSKNYSKYGKPSTTARPKEARRDSNRNRIIEPVPEWYERQREERRRRNGIAKKDDQT</sequence>